<protein>
    <submittedName>
        <fullName evidence="9">Patatin-like phospholipase domain-containing protein</fullName>
    </submittedName>
</protein>
<dbReference type="Pfam" id="PF11815">
    <property type="entry name" value="DUF3336"/>
    <property type="match status" value="1"/>
</dbReference>
<dbReference type="Gene3D" id="3.40.1090.10">
    <property type="entry name" value="Cytosolic phospholipase A2 catalytic domain"/>
    <property type="match status" value="2"/>
</dbReference>
<feature type="region of interest" description="Disordered" evidence="6">
    <location>
        <begin position="76"/>
        <end position="113"/>
    </location>
</feature>
<dbReference type="InterPro" id="IPR050301">
    <property type="entry name" value="NTE"/>
</dbReference>
<dbReference type="InterPro" id="IPR016035">
    <property type="entry name" value="Acyl_Trfase/lysoPLipase"/>
</dbReference>
<evidence type="ECO:0000259" key="8">
    <source>
        <dbReference type="PROSITE" id="PS51635"/>
    </source>
</evidence>
<keyword evidence="7" id="KW-0472">Membrane</keyword>
<evidence type="ECO:0000256" key="7">
    <source>
        <dbReference type="SAM" id="Phobius"/>
    </source>
</evidence>
<feature type="transmembrane region" description="Helical" evidence="7">
    <location>
        <begin position="141"/>
        <end position="163"/>
    </location>
</feature>
<organism evidence="9 10">
    <name type="scientific">Porphyridium purpureum</name>
    <name type="common">Red alga</name>
    <name type="synonym">Porphyridium cruentum</name>
    <dbReference type="NCBI Taxonomy" id="35688"/>
    <lineage>
        <taxon>Eukaryota</taxon>
        <taxon>Rhodophyta</taxon>
        <taxon>Bangiophyceae</taxon>
        <taxon>Porphyridiales</taxon>
        <taxon>Porphyridiaceae</taxon>
        <taxon>Porphyridium</taxon>
    </lineage>
</organism>
<dbReference type="PANTHER" id="PTHR14226">
    <property type="entry name" value="NEUROPATHY TARGET ESTERASE/SWISS CHEESE D.MELANOGASTER"/>
    <property type="match status" value="1"/>
</dbReference>
<accession>A0A5J4Z0X5</accession>
<reference evidence="10" key="1">
    <citation type="journal article" date="2019" name="Nat. Commun.">
        <title>Expansion of phycobilisome linker gene families in mesophilic red algae.</title>
        <authorList>
            <person name="Lee J."/>
            <person name="Kim D."/>
            <person name="Bhattacharya D."/>
            <person name="Yoon H.S."/>
        </authorList>
    </citation>
    <scope>NUCLEOTIDE SEQUENCE [LARGE SCALE GENOMIC DNA]</scope>
    <source>
        <strain evidence="10">CCMP 1328</strain>
    </source>
</reference>
<evidence type="ECO:0000256" key="1">
    <source>
        <dbReference type="ARBA" id="ARBA00006104"/>
    </source>
</evidence>
<dbReference type="InterPro" id="IPR002641">
    <property type="entry name" value="PNPLA_dom"/>
</dbReference>
<dbReference type="PROSITE" id="PS51635">
    <property type="entry name" value="PNPLA"/>
    <property type="match status" value="1"/>
</dbReference>
<dbReference type="InterPro" id="IPR021771">
    <property type="entry name" value="Triacylglycerol_lipase_N"/>
</dbReference>
<name>A0A5J4Z0X5_PORPP</name>
<gene>
    <name evidence="9" type="ORF">FVE85_0774</name>
</gene>
<dbReference type="GO" id="GO:0016042">
    <property type="term" value="P:lipid catabolic process"/>
    <property type="evidence" value="ECO:0007669"/>
    <property type="project" value="UniProtKB-UniRule"/>
</dbReference>
<feature type="compositionally biased region" description="Basic and acidic residues" evidence="6">
    <location>
        <begin position="93"/>
        <end position="102"/>
    </location>
</feature>
<feature type="active site" description="Nucleophile" evidence="5">
    <location>
        <position position="350"/>
    </location>
</feature>
<evidence type="ECO:0000256" key="5">
    <source>
        <dbReference type="PROSITE-ProRule" id="PRU01161"/>
    </source>
</evidence>
<dbReference type="OrthoDB" id="15478at2759"/>
<proteinExistence type="inferred from homology"/>
<dbReference type="AlphaFoldDB" id="A0A5J4Z0X5"/>
<feature type="active site" description="Proton acceptor" evidence="5">
    <location>
        <position position="496"/>
    </location>
</feature>
<evidence type="ECO:0000256" key="6">
    <source>
        <dbReference type="SAM" id="MobiDB-lite"/>
    </source>
</evidence>
<dbReference type="OMA" id="CSWFTRG"/>
<evidence type="ECO:0000313" key="10">
    <source>
        <dbReference type="Proteomes" id="UP000324585"/>
    </source>
</evidence>
<dbReference type="Proteomes" id="UP000324585">
    <property type="component" value="Unassembled WGS sequence"/>
</dbReference>
<keyword evidence="7" id="KW-0812">Transmembrane</keyword>
<comment type="similarity">
    <text evidence="1">Belongs to the PLPL family.</text>
</comment>
<feature type="short sequence motif" description="GXSXG" evidence="5">
    <location>
        <begin position="348"/>
        <end position="352"/>
    </location>
</feature>
<dbReference type="GO" id="GO:0004806">
    <property type="term" value="F:triacylglycerol lipase activity"/>
    <property type="evidence" value="ECO:0007669"/>
    <property type="project" value="InterPro"/>
</dbReference>
<evidence type="ECO:0000256" key="4">
    <source>
        <dbReference type="ARBA" id="ARBA00023098"/>
    </source>
</evidence>
<dbReference type="PANTHER" id="PTHR14226:SF66">
    <property type="entry name" value="TRIACYLGLYCEROL LIPASE PTL2"/>
    <property type="match status" value="1"/>
</dbReference>
<dbReference type="SUPFAM" id="SSF52151">
    <property type="entry name" value="FabD/lysophospholipase-like"/>
    <property type="match status" value="1"/>
</dbReference>
<evidence type="ECO:0000256" key="2">
    <source>
        <dbReference type="ARBA" id="ARBA00022801"/>
    </source>
</evidence>
<evidence type="ECO:0000313" key="9">
    <source>
        <dbReference type="EMBL" id="KAA8497045.1"/>
    </source>
</evidence>
<sequence length="668" mass="74892">MIRRRFTSCDETSTGTEKRAEQTILNGDISYSPDGAAALSSPKRADAAKSGERNTEDAAQRSSVVEAVREMLRSFKTGNAGVPSPAPSTPHGADADAHHNFSEEGSLQGIGPRRQSSLSYDLLSKFEGTPRGNLRRFRWPLLALITSFLLFYLMLYALVRLYIVGYELLSFLLMGQKRRLLLELSSTSSYSEWASVAQELDTLEKYDAWKKNNESPYYDSALVLELINKLEAANAENNVERLMETLGSIYNQNLSGLGIDNSILYTEANFGTKFLIDRFVVCVVEATLIVFQSETMSPFQKHKFFRKCIQAYGKSALCLSSGGYMGMYHFGVCKALLEEKLIPTVVSGSSAGAMAAAIIATRTDEELREFLHPSMHQYFTACDESWVRFILRYLSVGAAFDTSRFYVKMKAVTFGDMTFQEAYEKTGRTLAITVTSTLKYGAPVILSHVTAPDVVIWSAVVASSAMPGLLKPVQLFRKRADGRLEPFSSFGMAWSDGVIKNDIPKEQLSQLLNVNWFIVSQTNPHVVPFMYQSKGSIGDPNLRRRGHGSGLHGGFFLSTMEALLRLEMRKWITLIQELDLLPLIFGVDFSKFVLQQFTGQVTIVPKRGLRIFHDYLRIIRDPDFADMEQYLTQGARFTWKAIAMIRNHLILEQTLAQCERELAERLAG</sequence>
<evidence type="ECO:0000256" key="3">
    <source>
        <dbReference type="ARBA" id="ARBA00022963"/>
    </source>
</evidence>
<keyword evidence="7" id="KW-1133">Transmembrane helix</keyword>
<feature type="compositionally biased region" description="Basic and acidic residues" evidence="6">
    <location>
        <begin position="43"/>
        <end position="59"/>
    </location>
</feature>
<keyword evidence="2 5" id="KW-0378">Hydrolase</keyword>
<feature type="region of interest" description="Disordered" evidence="6">
    <location>
        <begin position="1"/>
        <end position="63"/>
    </location>
</feature>
<comment type="caution">
    <text evidence="5">Lacks conserved residue(s) required for the propagation of feature annotation.</text>
</comment>
<dbReference type="EMBL" id="VRMN01000002">
    <property type="protein sequence ID" value="KAA8497045.1"/>
    <property type="molecule type" value="Genomic_DNA"/>
</dbReference>
<keyword evidence="10" id="KW-1185">Reference proteome</keyword>
<keyword evidence="4 5" id="KW-0443">Lipid metabolism</keyword>
<feature type="domain" description="PNPLA" evidence="8">
    <location>
        <begin position="317"/>
        <end position="509"/>
    </location>
</feature>
<dbReference type="Pfam" id="PF01734">
    <property type="entry name" value="Patatin"/>
    <property type="match status" value="1"/>
</dbReference>
<keyword evidence="3 5" id="KW-0442">Lipid degradation</keyword>
<comment type="caution">
    <text evidence="9">The sequence shown here is derived from an EMBL/GenBank/DDBJ whole genome shotgun (WGS) entry which is preliminary data.</text>
</comment>